<name>A0A101FHM8_9THEO</name>
<proteinExistence type="predicted"/>
<dbReference type="AlphaFoldDB" id="A0A101FHM8"/>
<protein>
    <recommendedName>
        <fullName evidence="3">YkuS family protein</fullName>
    </recommendedName>
</protein>
<evidence type="ECO:0008006" key="3">
    <source>
        <dbReference type="Google" id="ProtNLM"/>
    </source>
</evidence>
<dbReference type="Pfam" id="PF03698">
    <property type="entry name" value="UPF0180"/>
    <property type="match status" value="1"/>
</dbReference>
<dbReference type="InterPro" id="IPR005370">
    <property type="entry name" value="UPF0180"/>
</dbReference>
<evidence type="ECO:0000313" key="1">
    <source>
        <dbReference type="EMBL" id="KUK37171.1"/>
    </source>
</evidence>
<comment type="caution">
    <text evidence="1">The sequence shown here is derived from an EMBL/GenBank/DDBJ whole genome shotgun (WGS) entry which is preliminary data.</text>
</comment>
<gene>
    <name evidence="1" type="ORF">XD66_0104</name>
</gene>
<reference evidence="2" key="1">
    <citation type="journal article" date="2015" name="MBio">
        <title>Genome-Resolved Metagenomic Analysis Reveals Roles for Candidate Phyla and Other Microbial Community Members in Biogeochemical Transformations in Oil Reservoirs.</title>
        <authorList>
            <person name="Hu P."/>
            <person name="Tom L."/>
            <person name="Singh A."/>
            <person name="Thomas B.C."/>
            <person name="Baker B.J."/>
            <person name="Piceno Y.M."/>
            <person name="Andersen G.L."/>
            <person name="Banfield J.F."/>
        </authorList>
    </citation>
    <scope>NUCLEOTIDE SEQUENCE [LARGE SCALE GENOMIC DNA]</scope>
</reference>
<sequence length="79" mass="8541">MAFVAVEDELGNVRSALEEAGYRVVGMNPADLRRAQAVVVSGMDIDMLQQEDIRTDVPVINAAGLSAEEIVAAVRERLK</sequence>
<dbReference type="EMBL" id="LGFO01000006">
    <property type="protein sequence ID" value="KUK37171.1"/>
    <property type="molecule type" value="Genomic_DNA"/>
</dbReference>
<accession>A0A101FHM8</accession>
<organism evidence="1 2">
    <name type="scientific">Thermacetogenium phaeum</name>
    <dbReference type="NCBI Taxonomy" id="85874"/>
    <lineage>
        <taxon>Bacteria</taxon>
        <taxon>Bacillati</taxon>
        <taxon>Bacillota</taxon>
        <taxon>Clostridia</taxon>
        <taxon>Thermoanaerobacterales</taxon>
        <taxon>Thermoanaerobacteraceae</taxon>
        <taxon>Thermacetogenium</taxon>
    </lineage>
</organism>
<evidence type="ECO:0000313" key="2">
    <source>
        <dbReference type="Proteomes" id="UP000053326"/>
    </source>
</evidence>
<dbReference type="Proteomes" id="UP000053326">
    <property type="component" value="Unassembled WGS sequence"/>
</dbReference>